<dbReference type="EMBL" id="QZWG01000003">
    <property type="protein sequence ID" value="RZC21239.1"/>
    <property type="molecule type" value="Genomic_DNA"/>
</dbReference>
<dbReference type="AlphaFoldDB" id="A0A445LDT9"/>
<feature type="region of interest" description="Disordered" evidence="1">
    <location>
        <begin position="420"/>
        <end position="499"/>
    </location>
</feature>
<evidence type="ECO:0000313" key="2">
    <source>
        <dbReference type="EMBL" id="RZC21239.1"/>
    </source>
</evidence>
<reference evidence="2 3" key="1">
    <citation type="submission" date="2018-09" db="EMBL/GenBank/DDBJ databases">
        <title>A high-quality reference genome of wild soybean provides a powerful tool to mine soybean genomes.</title>
        <authorList>
            <person name="Xie M."/>
            <person name="Chung C.Y.L."/>
            <person name="Li M.-W."/>
            <person name="Wong F.-L."/>
            <person name="Chan T.-F."/>
            <person name="Lam H.-M."/>
        </authorList>
    </citation>
    <scope>NUCLEOTIDE SEQUENCE [LARGE SCALE GENOMIC DNA]</scope>
    <source>
        <strain evidence="3">cv. W05</strain>
        <tissue evidence="2">Hypocotyl of etiolated seedlings</tissue>
    </source>
</reference>
<dbReference type="Proteomes" id="UP000289340">
    <property type="component" value="Chromosome 3"/>
</dbReference>
<evidence type="ECO:0000256" key="1">
    <source>
        <dbReference type="SAM" id="MobiDB-lite"/>
    </source>
</evidence>
<feature type="region of interest" description="Disordered" evidence="1">
    <location>
        <begin position="670"/>
        <end position="691"/>
    </location>
</feature>
<protein>
    <submittedName>
        <fullName evidence="2">Uncharacterized protein</fullName>
    </submittedName>
</protein>
<sequence>MISEPASSLRKREVQDRRLSIIDVSSADDSLLDGNPLSHQHSENQEHSDILCTPNSKKFEDAATKLQQWEHDPHSNDSSGNGKPKKNSKCNLRKSLAWDSAFFTSAGVLDPEELTCIIEGVEKDEKHELPAIQEDVYKSCESISTLASDSLTFESVDMEGDLFEDVRASIQKSSKKSCPAASNTKVPSSPAVPLFRTHDSSKKVGMVSRKKMKVPPASKNPIAGMQGFGKMTKKNNPIFPQIPQPVATGRESSILKQSKVPVRSSLSSTLPSKRDSLGNLHVKSERDKAKQTVGDRVSSVAKASVLGGSRGSVPKPTLPSKSPVGPTVSTRTRSVTSTSSGNNLSDNIGKSSFSYLKRSYKPTSCCSVVKTPSRIASRNKAEPEISSLSSLMSATKLSSSISPASSISDWSSSESSSTTSMAKRVCNSSRSSIDSGSSRKVLLNTDTDQGTHPQTPLSDSSLLERQEAWHSGIISQKERTAPGAAVLPPASKKASGLRLPSPKIGFFDGVKPLVRTPRGSIVPGGLPKHGAESPREGQDKAELGKLQPSRSIVSIDNTNPNNQEAPHPNPFHGSLDVAIKTSNSVQNVKSSSDVSMGAVENTSHFHVVEEAHHDLPPLNGINNQENAHHDDQIDHLSKQVGHMDINFETGEKFNGDSLYLLHNDISSQDKSNGLELSSNKNDISSQDKSNGLELSSNKELIDCPKKDELFNGLSTTYLSVSPTSFDVAASTRTPFAVKDSFCNMDGVVFTESTVSEAKLTHLPVPESIIMKENE</sequence>
<proteinExistence type="predicted"/>
<gene>
    <name evidence="2" type="ORF">D0Y65_007486</name>
</gene>
<feature type="compositionally biased region" description="Basic and acidic residues" evidence="1">
    <location>
        <begin position="57"/>
        <end position="75"/>
    </location>
</feature>
<feature type="region of interest" description="Disordered" evidence="1">
    <location>
        <begin position="202"/>
        <end position="224"/>
    </location>
</feature>
<feature type="compositionally biased region" description="Basic and acidic residues" evidence="1">
    <location>
        <begin position="529"/>
        <end position="543"/>
    </location>
</feature>
<dbReference type="GO" id="GO:0008017">
    <property type="term" value="F:microtubule binding"/>
    <property type="evidence" value="ECO:0007669"/>
    <property type="project" value="InterPro"/>
</dbReference>
<dbReference type="PANTHER" id="PTHR33737:SF2">
    <property type="entry name" value="OS12G0102700 PROTEIN"/>
    <property type="match status" value="1"/>
</dbReference>
<dbReference type="PANTHER" id="PTHR33737">
    <property type="entry name" value="OS05G0121800 PROTEIN"/>
    <property type="match status" value="1"/>
</dbReference>
<dbReference type="InterPro" id="IPR045882">
    <property type="entry name" value="GPT1/2"/>
</dbReference>
<comment type="caution">
    <text evidence="2">The sequence shown here is derived from an EMBL/GenBank/DDBJ whole genome shotgun (WGS) entry which is preliminary data.</text>
</comment>
<feature type="compositionally biased region" description="Basic and acidic residues" evidence="1">
    <location>
        <begin position="40"/>
        <end position="49"/>
    </location>
</feature>
<feature type="region of interest" description="Disordered" evidence="1">
    <location>
        <begin position="28"/>
        <end position="88"/>
    </location>
</feature>
<feature type="compositionally biased region" description="Basic and acidic residues" evidence="1">
    <location>
        <begin position="272"/>
        <end position="290"/>
    </location>
</feature>
<keyword evidence="3" id="KW-1185">Reference proteome</keyword>
<feature type="compositionally biased region" description="Polar residues" evidence="1">
    <location>
        <begin position="444"/>
        <end position="461"/>
    </location>
</feature>
<name>A0A445LDT9_GLYSO</name>
<organism evidence="2 3">
    <name type="scientific">Glycine soja</name>
    <name type="common">Wild soybean</name>
    <dbReference type="NCBI Taxonomy" id="3848"/>
    <lineage>
        <taxon>Eukaryota</taxon>
        <taxon>Viridiplantae</taxon>
        <taxon>Streptophyta</taxon>
        <taxon>Embryophyta</taxon>
        <taxon>Tracheophyta</taxon>
        <taxon>Spermatophyta</taxon>
        <taxon>Magnoliopsida</taxon>
        <taxon>eudicotyledons</taxon>
        <taxon>Gunneridae</taxon>
        <taxon>Pentapetalae</taxon>
        <taxon>rosids</taxon>
        <taxon>fabids</taxon>
        <taxon>Fabales</taxon>
        <taxon>Fabaceae</taxon>
        <taxon>Papilionoideae</taxon>
        <taxon>50 kb inversion clade</taxon>
        <taxon>NPAAA clade</taxon>
        <taxon>indigoferoid/millettioid clade</taxon>
        <taxon>Phaseoleae</taxon>
        <taxon>Glycine</taxon>
        <taxon>Glycine subgen. Soja</taxon>
    </lineage>
</organism>
<feature type="compositionally biased region" description="Low complexity" evidence="1">
    <location>
        <begin position="327"/>
        <end position="340"/>
    </location>
</feature>
<dbReference type="Gramene" id="XM_028369988.1">
    <property type="protein sequence ID" value="XP_028225789.1"/>
    <property type="gene ID" value="LOC114407056"/>
</dbReference>
<accession>A0A445LDT9</accession>
<evidence type="ECO:0000313" key="3">
    <source>
        <dbReference type="Proteomes" id="UP000289340"/>
    </source>
</evidence>
<feature type="compositionally biased region" description="Low complexity" evidence="1">
    <location>
        <begin position="428"/>
        <end position="438"/>
    </location>
</feature>
<feature type="region of interest" description="Disordered" evidence="1">
    <location>
        <begin position="518"/>
        <end position="546"/>
    </location>
</feature>
<feature type="region of interest" description="Disordered" evidence="1">
    <location>
        <begin position="177"/>
        <end position="196"/>
    </location>
</feature>
<feature type="region of interest" description="Disordered" evidence="1">
    <location>
        <begin position="245"/>
        <end position="343"/>
    </location>
</feature>